<dbReference type="RefSeq" id="WP_219040381.1">
    <property type="nucleotide sequence ID" value="NZ_JAHWDF010000009.1"/>
</dbReference>
<name>A0ABS6W2L7_9FLAO</name>
<evidence type="ECO:0000256" key="1">
    <source>
        <dbReference type="SAM" id="SignalP"/>
    </source>
</evidence>
<dbReference type="Proteomes" id="UP000719267">
    <property type="component" value="Unassembled WGS sequence"/>
</dbReference>
<dbReference type="EMBL" id="JAHWDF010000009">
    <property type="protein sequence ID" value="MBW2962095.1"/>
    <property type="molecule type" value="Genomic_DNA"/>
</dbReference>
<keyword evidence="1" id="KW-0732">Signal</keyword>
<sequence length="157" mass="17450">MKKRTTTSLSYILSLNLIFVFLSSWAKPQQNITISADTSSPQIQFAVTHIQNALTKKGMSSQITQSKSARIIFSIDANENGIEKEGFILRNILKNQIKITALDEAGAMYGGLELAEQIAIYGLNGVKETTQHPYMAMRGPKFNIPLDARSPSYSRHE</sequence>
<reference evidence="2 3" key="1">
    <citation type="submission" date="2021-07" db="EMBL/GenBank/DDBJ databases">
        <title>Mesonia aestuariivivens sp. nov., isolated from a tidal flat.</title>
        <authorList>
            <person name="Kim Y.-O."/>
            <person name="Yoon J.-H."/>
        </authorList>
    </citation>
    <scope>NUCLEOTIDE SEQUENCE [LARGE SCALE GENOMIC DNA]</scope>
    <source>
        <strain evidence="2 3">JHPTF-M18</strain>
    </source>
</reference>
<feature type="signal peptide" evidence="1">
    <location>
        <begin position="1"/>
        <end position="26"/>
    </location>
</feature>
<protein>
    <recommendedName>
        <fullName evidence="4">Beta-hexosaminidase bacterial type N-terminal domain-containing protein</fullName>
    </recommendedName>
</protein>
<organism evidence="2 3">
    <name type="scientific">Mesonia aestuariivivens</name>
    <dbReference type="NCBI Taxonomy" id="2796128"/>
    <lineage>
        <taxon>Bacteria</taxon>
        <taxon>Pseudomonadati</taxon>
        <taxon>Bacteroidota</taxon>
        <taxon>Flavobacteriia</taxon>
        <taxon>Flavobacteriales</taxon>
        <taxon>Flavobacteriaceae</taxon>
        <taxon>Mesonia</taxon>
    </lineage>
</organism>
<comment type="caution">
    <text evidence="2">The sequence shown here is derived from an EMBL/GenBank/DDBJ whole genome shotgun (WGS) entry which is preliminary data.</text>
</comment>
<proteinExistence type="predicted"/>
<accession>A0ABS6W2L7</accession>
<evidence type="ECO:0000313" key="2">
    <source>
        <dbReference type="EMBL" id="MBW2962095.1"/>
    </source>
</evidence>
<keyword evidence="3" id="KW-1185">Reference proteome</keyword>
<evidence type="ECO:0008006" key="4">
    <source>
        <dbReference type="Google" id="ProtNLM"/>
    </source>
</evidence>
<gene>
    <name evidence="2" type="ORF">KW502_09810</name>
</gene>
<feature type="chain" id="PRO_5046858989" description="Beta-hexosaminidase bacterial type N-terminal domain-containing protein" evidence="1">
    <location>
        <begin position="27"/>
        <end position="157"/>
    </location>
</feature>
<evidence type="ECO:0000313" key="3">
    <source>
        <dbReference type="Proteomes" id="UP000719267"/>
    </source>
</evidence>